<dbReference type="AlphaFoldDB" id="A0AA38RY74"/>
<evidence type="ECO:0000313" key="4">
    <source>
        <dbReference type="Proteomes" id="UP001174694"/>
    </source>
</evidence>
<feature type="transmembrane region" description="Helical" evidence="2">
    <location>
        <begin position="128"/>
        <end position="146"/>
    </location>
</feature>
<feature type="region of interest" description="Disordered" evidence="1">
    <location>
        <begin position="271"/>
        <end position="310"/>
    </location>
</feature>
<evidence type="ECO:0000256" key="1">
    <source>
        <dbReference type="SAM" id="MobiDB-lite"/>
    </source>
</evidence>
<feature type="compositionally biased region" description="Low complexity" evidence="1">
    <location>
        <begin position="212"/>
        <end position="224"/>
    </location>
</feature>
<reference evidence="3" key="1">
    <citation type="submission" date="2022-07" db="EMBL/GenBank/DDBJ databases">
        <title>Fungi with potential for degradation of polypropylene.</title>
        <authorList>
            <person name="Gostincar C."/>
        </authorList>
    </citation>
    <scope>NUCLEOTIDE SEQUENCE</scope>
    <source>
        <strain evidence="3">EXF-13308</strain>
    </source>
</reference>
<protein>
    <submittedName>
        <fullName evidence="3">Uncharacterized protein</fullName>
    </submittedName>
</protein>
<evidence type="ECO:0000313" key="3">
    <source>
        <dbReference type="EMBL" id="KAJ9155257.1"/>
    </source>
</evidence>
<evidence type="ECO:0000256" key="2">
    <source>
        <dbReference type="SAM" id="Phobius"/>
    </source>
</evidence>
<feature type="transmembrane region" description="Helical" evidence="2">
    <location>
        <begin position="85"/>
        <end position="107"/>
    </location>
</feature>
<accession>A0AA38RY74</accession>
<feature type="compositionally biased region" description="Gly residues" evidence="1">
    <location>
        <begin position="12"/>
        <end position="22"/>
    </location>
</feature>
<gene>
    <name evidence="3" type="ORF">NKR23_g1744</name>
</gene>
<dbReference type="EMBL" id="JANBVO010000003">
    <property type="protein sequence ID" value="KAJ9155257.1"/>
    <property type="molecule type" value="Genomic_DNA"/>
</dbReference>
<sequence>MRLDRRNPQGWGSSGYGGGPGTWGSSYGDGDDDGSVPTATGGFFYPWATSSSSASAGSSTAGSSATAVSSAETAGSSGHGSGLAWWAYVLIAAGAVVAILFICALVYHIRRERRLANEENRPYRPAPAIGKAASTALFVWALAWPASKLRSLLRARSSSSGADGPYAKISEAPPAPAAAAAAAAASGAPPAPSLFVSSAGALLPPVAPPSPAHLASRPGSAFAGPGPGPEPPVYYQHHHSHSQDSSAGEAGVADGPIPGTLGAVMMGAAGGAGAPPPPYEEAVLGAKGGGAGTGGLSRGMEGEYFGSRPT</sequence>
<feature type="compositionally biased region" description="Gly residues" evidence="1">
    <location>
        <begin position="286"/>
        <end position="297"/>
    </location>
</feature>
<keyword evidence="2" id="KW-0472">Membrane</keyword>
<organism evidence="3 4">
    <name type="scientific">Pleurostoma richardsiae</name>
    <dbReference type="NCBI Taxonomy" id="41990"/>
    <lineage>
        <taxon>Eukaryota</taxon>
        <taxon>Fungi</taxon>
        <taxon>Dikarya</taxon>
        <taxon>Ascomycota</taxon>
        <taxon>Pezizomycotina</taxon>
        <taxon>Sordariomycetes</taxon>
        <taxon>Sordariomycetidae</taxon>
        <taxon>Calosphaeriales</taxon>
        <taxon>Pleurostomataceae</taxon>
        <taxon>Pleurostoma</taxon>
    </lineage>
</organism>
<keyword evidence="2" id="KW-0812">Transmembrane</keyword>
<keyword evidence="2" id="KW-1133">Transmembrane helix</keyword>
<dbReference type="Proteomes" id="UP001174694">
    <property type="component" value="Unassembled WGS sequence"/>
</dbReference>
<feature type="region of interest" description="Disordered" evidence="1">
    <location>
        <begin position="209"/>
        <end position="255"/>
    </location>
</feature>
<keyword evidence="4" id="KW-1185">Reference proteome</keyword>
<feature type="region of interest" description="Disordered" evidence="1">
    <location>
        <begin position="1"/>
        <end position="35"/>
    </location>
</feature>
<proteinExistence type="predicted"/>
<name>A0AA38RY74_9PEZI</name>
<comment type="caution">
    <text evidence="3">The sequence shown here is derived from an EMBL/GenBank/DDBJ whole genome shotgun (WGS) entry which is preliminary data.</text>
</comment>